<dbReference type="InterPro" id="IPR016155">
    <property type="entry name" value="Mopterin_synth/thiamin_S_b"/>
</dbReference>
<dbReference type="EMBL" id="MTKO01000066">
    <property type="protein sequence ID" value="RWX46296.1"/>
    <property type="molecule type" value="Genomic_DNA"/>
</dbReference>
<dbReference type="NCBIfam" id="TIGR01683">
    <property type="entry name" value="thiS"/>
    <property type="match status" value="1"/>
</dbReference>
<dbReference type="PANTHER" id="PTHR34472:SF1">
    <property type="entry name" value="SULFUR CARRIER PROTEIN THIS"/>
    <property type="match status" value="1"/>
</dbReference>
<organism evidence="1 2">
    <name type="scientific">Candidatus Electrothrix aarhusensis</name>
    <dbReference type="NCBI Taxonomy" id="1859131"/>
    <lineage>
        <taxon>Bacteria</taxon>
        <taxon>Pseudomonadati</taxon>
        <taxon>Thermodesulfobacteriota</taxon>
        <taxon>Desulfobulbia</taxon>
        <taxon>Desulfobulbales</taxon>
        <taxon>Desulfobulbaceae</taxon>
        <taxon>Candidatus Electrothrix</taxon>
    </lineage>
</organism>
<sequence>MHIILNGEQTVISSQSLHAMIVEKGFDPDTVIAEVNFQLIKKNDWEQTTLNEGDTVELLSFVGGG</sequence>
<keyword evidence="2" id="KW-1185">Reference proteome</keyword>
<gene>
    <name evidence="1" type="ORF">H206_03313</name>
</gene>
<proteinExistence type="predicted"/>
<dbReference type="InterPro" id="IPR003749">
    <property type="entry name" value="ThiS/MoaD-like"/>
</dbReference>
<accession>A0A3S3R7T1</accession>
<dbReference type="InterPro" id="IPR010035">
    <property type="entry name" value="Thi_S"/>
</dbReference>
<dbReference type="SUPFAM" id="SSF54285">
    <property type="entry name" value="MoaD/ThiS"/>
    <property type="match status" value="1"/>
</dbReference>
<dbReference type="PANTHER" id="PTHR34472">
    <property type="entry name" value="SULFUR CARRIER PROTEIN THIS"/>
    <property type="match status" value="1"/>
</dbReference>
<dbReference type="InterPro" id="IPR012675">
    <property type="entry name" value="Beta-grasp_dom_sf"/>
</dbReference>
<evidence type="ECO:0000313" key="1">
    <source>
        <dbReference type="EMBL" id="RWX46296.1"/>
    </source>
</evidence>
<dbReference type="AlphaFoldDB" id="A0A3S3R7T1"/>
<protein>
    <submittedName>
        <fullName evidence="1">Sulfur carrier protein</fullName>
    </submittedName>
</protein>
<dbReference type="Proteomes" id="UP000287853">
    <property type="component" value="Unassembled WGS sequence"/>
</dbReference>
<dbReference type="Pfam" id="PF02597">
    <property type="entry name" value="ThiS"/>
    <property type="match status" value="1"/>
</dbReference>
<dbReference type="CDD" id="cd00565">
    <property type="entry name" value="Ubl_ThiS"/>
    <property type="match status" value="1"/>
</dbReference>
<evidence type="ECO:0000313" key="2">
    <source>
        <dbReference type="Proteomes" id="UP000287853"/>
    </source>
</evidence>
<reference evidence="1 2" key="1">
    <citation type="submission" date="2017-01" db="EMBL/GenBank/DDBJ databases">
        <title>The cable genome- insights into the physiology and evolution of filamentous bacteria capable of sulfide oxidation via long distance electron transfer.</title>
        <authorList>
            <person name="Schreiber L."/>
            <person name="Bjerg J.T."/>
            <person name="Boggild A."/>
            <person name="Van De Vossenberg J."/>
            <person name="Meysman F."/>
            <person name="Nielsen L.P."/>
            <person name="Schramm A."/>
            <person name="Kjeldsen K.U."/>
        </authorList>
    </citation>
    <scope>NUCLEOTIDE SEQUENCE [LARGE SCALE GENOMIC DNA]</scope>
    <source>
        <strain evidence="1">MCF</strain>
    </source>
</reference>
<comment type="caution">
    <text evidence="1">The sequence shown here is derived from an EMBL/GenBank/DDBJ whole genome shotgun (WGS) entry which is preliminary data.</text>
</comment>
<dbReference type="Gene3D" id="3.10.20.30">
    <property type="match status" value="1"/>
</dbReference>
<name>A0A3S3R7T1_9BACT</name>